<keyword evidence="1" id="KW-1133">Transmembrane helix</keyword>
<reference evidence="2" key="1">
    <citation type="submission" date="2020-08" db="EMBL/GenBank/DDBJ databases">
        <title>Genome public.</title>
        <authorList>
            <person name="Liu C."/>
            <person name="Sun Q."/>
        </authorList>
    </citation>
    <scope>NUCLEOTIDE SEQUENCE</scope>
    <source>
        <strain evidence="2">NSJ-42</strain>
    </source>
</reference>
<proteinExistence type="predicted"/>
<evidence type="ECO:0000313" key="3">
    <source>
        <dbReference type="Proteomes" id="UP000662088"/>
    </source>
</evidence>
<accession>A0A8I0DNL1</accession>
<comment type="caution">
    <text evidence="2">The sequence shown here is derived from an EMBL/GenBank/DDBJ whole genome shotgun (WGS) entry which is preliminary data.</text>
</comment>
<evidence type="ECO:0000313" key="2">
    <source>
        <dbReference type="EMBL" id="MBC5640539.1"/>
    </source>
</evidence>
<dbReference type="Proteomes" id="UP000662088">
    <property type="component" value="Unassembled WGS sequence"/>
</dbReference>
<gene>
    <name evidence="2" type="ORF">H8R92_08935</name>
</gene>
<dbReference type="RefSeq" id="WP_186835259.1">
    <property type="nucleotide sequence ID" value="NZ_JACOOQ010000014.1"/>
</dbReference>
<dbReference type="AlphaFoldDB" id="A0A8I0DNL1"/>
<dbReference type="EMBL" id="JACOOQ010000014">
    <property type="protein sequence ID" value="MBC5640539.1"/>
    <property type="molecule type" value="Genomic_DNA"/>
</dbReference>
<organism evidence="2 3">
    <name type="scientific">Clostridium lentum</name>
    <dbReference type="NCBI Taxonomy" id="2763037"/>
    <lineage>
        <taxon>Bacteria</taxon>
        <taxon>Bacillati</taxon>
        <taxon>Bacillota</taxon>
        <taxon>Clostridia</taxon>
        <taxon>Eubacteriales</taxon>
        <taxon>Clostridiaceae</taxon>
        <taxon>Clostridium</taxon>
    </lineage>
</organism>
<protein>
    <submittedName>
        <fullName evidence="2">Uncharacterized protein</fullName>
    </submittedName>
</protein>
<name>A0A8I0DNL1_9CLOT</name>
<keyword evidence="3" id="KW-1185">Reference proteome</keyword>
<evidence type="ECO:0000256" key="1">
    <source>
        <dbReference type="SAM" id="Phobius"/>
    </source>
</evidence>
<keyword evidence="1" id="KW-0472">Membrane</keyword>
<keyword evidence="1" id="KW-0812">Transmembrane</keyword>
<feature type="transmembrane region" description="Helical" evidence="1">
    <location>
        <begin position="64"/>
        <end position="81"/>
    </location>
</feature>
<sequence length="83" mass="9723">MNLSTGINLEKELNAIMRRVKRPKIHDKKECIFCCDDNYDYENDEQEDEGFNIRNMMQFDSKPLMYLGVGMALGALGVYLLRR</sequence>